<dbReference type="Proteomes" id="UP000293995">
    <property type="component" value="Chromosome"/>
</dbReference>
<evidence type="ECO:0000256" key="1">
    <source>
        <dbReference type="ARBA" id="ARBA00022723"/>
    </source>
</evidence>
<keyword evidence="3" id="KW-0464">Manganese</keyword>
<dbReference type="PANTHER" id="PTHR43782">
    <property type="entry name" value="ARGINASE"/>
    <property type="match status" value="1"/>
</dbReference>
<evidence type="ECO:0000256" key="3">
    <source>
        <dbReference type="ARBA" id="ARBA00023211"/>
    </source>
</evidence>
<dbReference type="GO" id="GO:0004053">
    <property type="term" value="F:arginase activity"/>
    <property type="evidence" value="ECO:0007669"/>
    <property type="project" value="TreeGrafter"/>
</dbReference>
<gene>
    <name evidence="5" type="ORF">ET475_12410</name>
</gene>
<dbReference type="PROSITE" id="PS51409">
    <property type="entry name" value="ARGINASE_2"/>
    <property type="match status" value="1"/>
</dbReference>
<evidence type="ECO:0000256" key="2">
    <source>
        <dbReference type="ARBA" id="ARBA00022801"/>
    </source>
</evidence>
<keyword evidence="1" id="KW-0479">Metal-binding</keyword>
<organism evidence="5 6">
    <name type="scientific">Microbacterium protaetiae</name>
    <dbReference type="NCBI Taxonomy" id="2509458"/>
    <lineage>
        <taxon>Bacteria</taxon>
        <taxon>Bacillati</taxon>
        <taxon>Actinomycetota</taxon>
        <taxon>Actinomycetes</taxon>
        <taxon>Micrococcales</taxon>
        <taxon>Microbacteriaceae</taxon>
        <taxon>Microbacterium</taxon>
    </lineage>
</organism>
<name>A0A4P6EKM5_9MICO</name>
<dbReference type="OrthoDB" id="7331788at2"/>
<proteinExistence type="inferred from homology"/>
<keyword evidence="2" id="KW-0378">Hydrolase</keyword>
<evidence type="ECO:0000313" key="5">
    <source>
        <dbReference type="EMBL" id="QAY60707.1"/>
    </source>
</evidence>
<dbReference type="PRINTS" id="PR00116">
    <property type="entry name" value="ARGINASE"/>
</dbReference>
<evidence type="ECO:0000256" key="4">
    <source>
        <dbReference type="PROSITE-ProRule" id="PRU00742"/>
    </source>
</evidence>
<dbReference type="EMBL" id="CP035494">
    <property type="protein sequence ID" value="QAY60707.1"/>
    <property type="molecule type" value="Genomic_DNA"/>
</dbReference>
<dbReference type="RefSeq" id="WP_129390658.1">
    <property type="nucleotide sequence ID" value="NZ_CP035494.1"/>
</dbReference>
<dbReference type="Pfam" id="PF00491">
    <property type="entry name" value="Arginase"/>
    <property type="match status" value="1"/>
</dbReference>
<sequence>MTRFIVAPQWQGSGAARAMLLVDGAQAIEGDLPSAACTHIDVPLEAGEGLGTRVHRLSALEHTKRLLQAELAHSDEPALVVGGDCGVAVPAIAHAAARHPGLAVVWCDAHGDLHTPDSSPSGAFAGMALRAVLGEGEPTLVGAGVKPTQVVLVGARDLEPAEDDYIGTSQMAQLFAEDLADDEALIRAVAGADAVYVHVDLDVLDPPEMTGVSMPVPFGVHVAELTAALARLRSQVPLVGASLAGFAPASPAVAVDDLGAILRIVGALA</sequence>
<comment type="similarity">
    <text evidence="4">Belongs to the arginase family.</text>
</comment>
<dbReference type="InterPro" id="IPR006035">
    <property type="entry name" value="Ureohydrolase"/>
</dbReference>
<dbReference type="KEGG" id="mprt:ET475_12410"/>
<dbReference type="InterPro" id="IPR023696">
    <property type="entry name" value="Ureohydrolase_dom_sf"/>
</dbReference>
<dbReference type="AlphaFoldDB" id="A0A4P6EKM5"/>
<dbReference type="SUPFAM" id="SSF52768">
    <property type="entry name" value="Arginase/deacetylase"/>
    <property type="match status" value="1"/>
</dbReference>
<dbReference type="GO" id="GO:0005829">
    <property type="term" value="C:cytosol"/>
    <property type="evidence" value="ECO:0007669"/>
    <property type="project" value="TreeGrafter"/>
</dbReference>
<dbReference type="Gene3D" id="3.40.800.10">
    <property type="entry name" value="Ureohydrolase domain"/>
    <property type="match status" value="1"/>
</dbReference>
<dbReference type="GO" id="GO:0030145">
    <property type="term" value="F:manganese ion binding"/>
    <property type="evidence" value="ECO:0007669"/>
    <property type="project" value="TreeGrafter"/>
</dbReference>
<dbReference type="PANTHER" id="PTHR43782:SF3">
    <property type="entry name" value="ARGINASE"/>
    <property type="match status" value="1"/>
</dbReference>
<reference evidence="5 6" key="1">
    <citation type="submission" date="2019-01" db="EMBL/GenBank/DDBJ databases">
        <title>Genome sequencing of strain DFW100M-13.</title>
        <authorList>
            <person name="Heo J."/>
            <person name="Kim S.-J."/>
            <person name="Kim J.-S."/>
            <person name="Hong S.-B."/>
            <person name="Kwon S.-W."/>
        </authorList>
    </citation>
    <scope>NUCLEOTIDE SEQUENCE [LARGE SCALE GENOMIC DNA]</scope>
    <source>
        <strain evidence="5 6">DFW100M-13</strain>
    </source>
</reference>
<dbReference type="CDD" id="cd09999">
    <property type="entry name" value="Arginase-like_1"/>
    <property type="match status" value="1"/>
</dbReference>
<accession>A0A4P6EKM5</accession>
<evidence type="ECO:0000313" key="6">
    <source>
        <dbReference type="Proteomes" id="UP000293995"/>
    </source>
</evidence>
<protein>
    <submittedName>
        <fullName evidence="5">Arginase family protein</fullName>
    </submittedName>
</protein>
<keyword evidence="6" id="KW-1185">Reference proteome</keyword>